<accession>A0A6A4RDA9</accession>
<dbReference type="SUPFAM" id="SSF46689">
    <property type="entry name" value="Homeodomain-like"/>
    <property type="match status" value="1"/>
</dbReference>
<feature type="domain" description="HTH tetR-type" evidence="5">
    <location>
        <begin position="8"/>
        <end position="68"/>
    </location>
</feature>
<keyword evidence="3" id="KW-0804">Transcription</keyword>
<dbReference type="PRINTS" id="PR00455">
    <property type="entry name" value="HTHTETR"/>
</dbReference>
<feature type="DNA-binding region" description="H-T-H motif" evidence="4">
    <location>
        <begin position="31"/>
        <end position="50"/>
    </location>
</feature>
<keyword evidence="2 4" id="KW-0238">DNA-binding</keyword>
<dbReference type="InterPro" id="IPR050109">
    <property type="entry name" value="HTH-type_TetR-like_transc_reg"/>
</dbReference>
<dbReference type="Pfam" id="PF00440">
    <property type="entry name" value="TetR_N"/>
    <property type="match status" value="1"/>
</dbReference>
<dbReference type="Proteomes" id="UP000441586">
    <property type="component" value="Unassembled WGS sequence"/>
</dbReference>
<dbReference type="GO" id="GO:0003700">
    <property type="term" value="F:DNA-binding transcription factor activity"/>
    <property type="evidence" value="ECO:0007669"/>
    <property type="project" value="TreeGrafter"/>
</dbReference>
<evidence type="ECO:0000259" key="5">
    <source>
        <dbReference type="PROSITE" id="PS50977"/>
    </source>
</evidence>
<evidence type="ECO:0000313" key="7">
    <source>
        <dbReference type="Proteomes" id="UP000441586"/>
    </source>
</evidence>
<evidence type="ECO:0000256" key="4">
    <source>
        <dbReference type="PROSITE-ProRule" id="PRU00335"/>
    </source>
</evidence>
<dbReference type="InterPro" id="IPR001647">
    <property type="entry name" value="HTH_TetR"/>
</dbReference>
<dbReference type="PANTHER" id="PTHR30055:SF234">
    <property type="entry name" value="HTH-TYPE TRANSCRIPTIONAL REGULATOR BETI"/>
    <property type="match status" value="1"/>
</dbReference>
<dbReference type="PROSITE" id="PS50977">
    <property type="entry name" value="HTH_TETR_2"/>
    <property type="match status" value="1"/>
</dbReference>
<evidence type="ECO:0000313" key="6">
    <source>
        <dbReference type="EMBL" id="KAE9628778.1"/>
    </source>
</evidence>
<dbReference type="EMBL" id="WSFO01000008">
    <property type="protein sequence ID" value="KAE9628778.1"/>
    <property type="molecule type" value="Genomic_DNA"/>
</dbReference>
<dbReference type="InterPro" id="IPR009057">
    <property type="entry name" value="Homeodomain-like_sf"/>
</dbReference>
<dbReference type="Gene3D" id="1.10.357.10">
    <property type="entry name" value="Tetracycline Repressor, domain 2"/>
    <property type="match status" value="1"/>
</dbReference>
<dbReference type="GO" id="GO:0000976">
    <property type="term" value="F:transcription cis-regulatory region binding"/>
    <property type="evidence" value="ECO:0007669"/>
    <property type="project" value="TreeGrafter"/>
</dbReference>
<dbReference type="PANTHER" id="PTHR30055">
    <property type="entry name" value="HTH-TYPE TRANSCRIPTIONAL REGULATOR RUTR"/>
    <property type="match status" value="1"/>
</dbReference>
<protein>
    <submittedName>
        <fullName evidence="6">TetR family transcriptional regulator</fullName>
    </submittedName>
</protein>
<dbReference type="AlphaFoldDB" id="A0A6A4RDA9"/>
<gene>
    <name evidence="6" type="ORF">GP644_13485</name>
</gene>
<evidence type="ECO:0000256" key="1">
    <source>
        <dbReference type="ARBA" id="ARBA00023015"/>
    </source>
</evidence>
<proteinExistence type="predicted"/>
<reference evidence="6 7" key="1">
    <citation type="submission" date="2019-12" db="EMBL/GenBank/DDBJ databases">
        <authorList>
            <person name="Zhang Y.-J."/>
        </authorList>
    </citation>
    <scope>NUCLEOTIDE SEQUENCE [LARGE SCALE GENOMIC DNA]</scope>
    <source>
        <strain evidence="6 7">H18S-6</strain>
    </source>
</reference>
<dbReference type="RefSeq" id="WP_158980020.1">
    <property type="nucleotide sequence ID" value="NZ_WSFO01000008.1"/>
</dbReference>
<sequence length="169" mass="18685">MPKIVDHAAHRADLALRASKYFSKHGYAGGSMRNIAEYLGVSKSALYHYFPNKESLFLACTEQVMSQVDVGVLDESTTQQEKIQQLINVMQVDFGSEMALLFDYLRNKSKAEIAENEAMQVSIETYRKMVEAIVGASKTDETLAMIMGTLLLDHLSGGTWAASSNLPSK</sequence>
<comment type="caution">
    <text evidence="6">The sequence shown here is derived from an EMBL/GenBank/DDBJ whole genome shotgun (WGS) entry which is preliminary data.</text>
</comment>
<evidence type="ECO:0000256" key="2">
    <source>
        <dbReference type="ARBA" id="ARBA00023125"/>
    </source>
</evidence>
<name>A0A6A4RDA9_9RHOB</name>
<keyword evidence="1" id="KW-0805">Transcription regulation</keyword>
<evidence type="ECO:0000256" key="3">
    <source>
        <dbReference type="ARBA" id="ARBA00023163"/>
    </source>
</evidence>
<organism evidence="6 7">
    <name type="scientific">Parasedimentitalea maritima</name>
    <dbReference type="NCBI Taxonomy" id="2578117"/>
    <lineage>
        <taxon>Bacteria</taxon>
        <taxon>Pseudomonadati</taxon>
        <taxon>Pseudomonadota</taxon>
        <taxon>Alphaproteobacteria</taxon>
        <taxon>Rhodobacterales</taxon>
        <taxon>Paracoccaceae</taxon>
        <taxon>Parasedimentitalea</taxon>
    </lineage>
</organism>